<evidence type="ECO:0000256" key="1">
    <source>
        <dbReference type="ARBA" id="ARBA00004434"/>
    </source>
</evidence>
<protein>
    <recommendedName>
        <fullName evidence="3">Mitochondrial inner membrane protease subunit 2</fullName>
    </recommendedName>
</protein>
<keyword evidence="7" id="KW-0378">Hydrolase</keyword>
<keyword evidence="8" id="KW-1133">Transmembrane helix</keyword>
<reference evidence="14" key="1">
    <citation type="submission" date="2017-02" db="EMBL/GenBank/DDBJ databases">
        <authorList>
            <person name="Tafer H."/>
            <person name="Lopandic K."/>
        </authorList>
    </citation>
    <scope>NUCLEOTIDE SEQUENCE [LARGE SCALE GENOMIC DNA]</scope>
    <source>
        <strain evidence="14">CBS 366.77</strain>
    </source>
</reference>
<evidence type="ECO:0000256" key="9">
    <source>
        <dbReference type="ARBA" id="ARBA00023128"/>
    </source>
</evidence>
<evidence type="ECO:0000256" key="2">
    <source>
        <dbReference type="ARBA" id="ARBA00007066"/>
    </source>
</evidence>
<evidence type="ECO:0000256" key="8">
    <source>
        <dbReference type="ARBA" id="ARBA00022989"/>
    </source>
</evidence>
<dbReference type="Pfam" id="PF10502">
    <property type="entry name" value="Peptidase_S26"/>
    <property type="match status" value="1"/>
</dbReference>
<name>A0A3A2ZRZ3_9EURO</name>
<dbReference type="Gene3D" id="2.10.109.10">
    <property type="entry name" value="Umud Fragment, subunit A"/>
    <property type="match status" value="1"/>
</dbReference>
<dbReference type="GO" id="GO:0042720">
    <property type="term" value="C:mitochondrial inner membrane peptidase complex"/>
    <property type="evidence" value="ECO:0007669"/>
    <property type="project" value="InterPro"/>
</dbReference>
<dbReference type="InterPro" id="IPR037730">
    <property type="entry name" value="IMP2"/>
</dbReference>
<feature type="active site" evidence="11">
    <location>
        <position position="76"/>
    </location>
</feature>
<accession>A0A3A2ZRZ3</accession>
<dbReference type="STRING" id="2070753.A0A3A2ZRZ3"/>
<comment type="similarity">
    <text evidence="2">Belongs to the peptidase S26 family. IMP2 subfamily.</text>
</comment>
<comment type="caution">
    <text evidence="13">The sequence shown here is derived from an EMBL/GenBank/DDBJ whole genome shotgun (WGS) entry which is preliminary data.</text>
</comment>
<comment type="subcellular location">
    <subcellularLocation>
        <location evidence="1">Mitochondrion inner membrane</location>
        <topology evidence="1">Single-pass membrane protein</topology>
    </subcellularLocation>
</comment>
<dbReference type="CDD" id="cd06530">
    <property type="entry name" value="S26_SPase_I"/>
    <property type="match status" value="1"/>
</dbReference>
<dbReference type="GO" id="GO:0006627">
    <property type="term" value="P:protein processing involved in protein targeting to mitochondrion"/>
    <property type="evidence" value="ECO:0007669"/>
    <property type="project" value="InterPro"/>
</dbReference>
<dbReference type="SUPFAM" id="SSF51306">
    <property type="entry name" value="LexA/Signal peptidase"/>
    <property type="match status" value="1"/>
</dbReference>
<evidence type="ECO:0000256" key="6">
    <source>
        <dbReference type="ARBA" id="ARBA00022792"/>
    </source>
</evidence>
<dbReference type="InterPro" id="IPR000223">
    <property type="entry name" value="Pept_S26A_signal_pept_1"/>
</dbReference>
<keyword evidence="4" id="KW-0645">Protease</keyword>
<dbReference type="Proteomes" id="UP000266188">
    <property type="component" value="Unassembled WGS sequence"/>
</dbReference>
<evidence type="ECO:0000313" key="13">
    <source>
        <dbReference type="EMBL" id="RJE20745.1"/>
    </source>
</evidence>
<keyword evidence="5" id="KW-0812">Transmembrane</keyword>
<feature type="active site" evidence="11">
    <location>
        <position position="17"/>
    </location>
</feature>
<evidence type="ECO:0000256" key="3">
    <source>
        <dbReference type="ARBA" id="ARBA00013650"/>
    </source>
</evidence>
<proteinExistence type="inferred from homology"/>
<sequence length="189" mass="22061">MFFSEHVLQVVWVKGQSMTPYLNEGYEKTHTNSDVVLVSMWPWTSWPWNWEKRRRLERGMVVTFRSPANPAHVAVKRVIGLPGDRIAAREPYLKESQIVPFNHVWLEGDADDPRKSLDSNSYGPVSVSLITGRAIAVLRPKFRWLNWADWEKGVFDSADPDHKHGEDYRKNVRDRVTKEAVKFERPVFE</sequence>
<dbReference type="OrthoDB" id="9996127at2759"/>
<dbReference type="GO" id="GO:0004252">
    <property type="term" value="F:serine-type endopeptidase activity"/>
    <property type="evidence" value="ECO:0007669"/>
    <property type="project" value="InterPro"/>
</dbReference>
<organism evidence="13 14">
    <name type="scientific">Aspergillus sclerotialis</name>
    <dbReference type="NCBI Taxonomy" id="2070753"/>
    <lineage>
        <taxon>Eukaryota</taxon>
        <taxon>Fungi</taxon>
        <taxon>Dikarya</taxon>
        <taxon>Ascomycota</taxon>
        <taxon>Pezizomycotina</taxon>
        <taxon>Eurotiomycetes</taxon>
        <taxon>Eurotiomycetidae</taxon>
        <taxon>Eurotiales</taxon>
        <taxon>Aspergillaceae</taxon>
        <taxon>Aspergillus</taxon>
        <taxon>Aspergillus subgen. Polypaecilum</taxon>
    </lineage>
</organism>
<dbReference type="GO" id="GO:0006465">
    <property type="term" value="P:signal peptide processing"/>
    <property type="evidence" value="ECO:0007669"/>
    <property type="project" value="InterPro"/>
</dbReference>
<dbReference type="EMBL" id="MVGC01000280">
    <property type="protein sequence ID" value="RJE20745.1"/>
    <property type="molecule type" value="Genomic_DNA"/>
</dbReference>
<feature type="domain" description="Peptidase S26" evidence="12">
    <location>
        <begin position="6"/>
        <end position="90"/>
    </location>
</feature>
<evidence type="ECO:0000256" key="4">
    <source>
        <dbReference type="ARBA" id="ARBA00022670"/>
    </source>
</evidence>
<evidence type="ECO:0000256" key="5">
    <source>
        <dbReference type="ARBA" id="ARBA00022692"/>
    </source>
</evidence>
<gene>
    <name evidence="13" type="ORF">PHISCL_06914</name>
</gene>
<keyword evidence="9" id="KW-0496">Mitochondrion</keyword>
<keyword evidence="10" id="KW-0472">Membrane</keyword>
<dbReference type="PANTHER" id="PTHR46041:SF2">
    <property type="entry name" value="MITOCHONDRIAL INNER MEMBRANE PROTEASE SUBUNIT 2"/>
    <property type="match status" value="1"/>
</dbReference>
<dbReference type="InterPro" id="IPR036286">
    <property type="entry name" value="LexA/Signal_pep-like_sf"/>
</dbReference>
<evidence type="ECO:0000256" key="11">
    <source>
        <dbReference type="PIRSR" id="PIRSR600223-1"/>
    </source>
</evidence>
<evidence type="ECO:0000259" key="12">
    <source>
        <dbReference type="Pfam" id="PF10502"/>
    </source>
</evidence>
<evidence type="ECO:0000256" key="10">
    <source>
        <dbReference type="ARBA" id="ARBA00023136"/>
    </source>
</evidence>
<dbReference type="PANTHER" id="PTHR46041">
    <property type="entry name" value="MITOCHONDRIAL INNER MEMBRANE PROTEASE SUBUNIT 2"/>
    <property type="match status" value="1"/>
</dbReference>
<keyword evidence="14" id="KW-1185">Reference proteome</keyword>
<dbReference type="AlphaFoldDB" id="A0A3A2ZRZ3"/>
<dbReference type="PRINTS" id="PR00727">
    <property type="entry name" value="LEADERPTASE"/>
</dbReference>
<dbReference type="InterPro" id="IPR019533">
    <property type="entry name" value="Peptidase_S26"/>
</dbReference>
<evidence type="ECO:0000313" key="14">
    <source>
        <dbReference type="Proteomes" id="UP000266188"/>
    </source>
</evidence>
<keyword evidence="6" id="KW-0999">Mitochondrion inner membrane</keyword>
<dbReference type="FunFam" id="2.10.109.10:FF:000023">
    <property type="entry name" value="Mitochondrial inner membrane protease subunit 2"/>
    <property type="match status" value="1"/>
</dbReference>
<evidence type="ECO:0000256" key="7">
    <source>
        <dbReference type="ARBA" id="ARBA00022801"/>
    </source>
</evidence>